<keyword evidence="5 9" id="KW-0798">TonB box</keyword>
<accession>A0A1H3VI42</accession>
<evidence type="ECO:0000313" key="14">
    <source>
        <dbReference type="EMBL" id="SDZ74341.1"/>
    </source>
</evidence>
<comment type="similarity">
    <text evidence="8 9">Belongs to the TonB-dependent receptor family.</text>
</comment>
<feature type="chain" id="PRO_5011690867" evidence="11">
    <location>
        <begin position="23"/>
        <end position="985"/>
    </location>
</feature>
<reference evidence="14 15" key="1">
    <citation type="submission" date="2016-10" db="EMBL/GenBank/DDBJ databases">
        <authorList>
            <person name="de Groot N.N."/>
        </authorList>
    </citation>
    <scope>NUCLEOTIDE SEQUENCE [LARGE SCALE GENOMIC DNA]</scope>
    <source>
        <strain evidence="14 15">DSM 23581</strain>
    </source>
</reference>
<feature type="signal peptide" evidence="11">
    <location>
        <begin position="1"/>
        <end position="22"/>
    </location>
</feature>
<evidence type="ECO:0000256" key="4">
    <source>
        <dbReference type="ARBA" id="ARBA00022692"/>
    </source>
</evidence>
<dbReference type="InterPro" id="IPR023996">
    <property type="entry name" value="TonB-dep_OMP_SusC/RagA"/>
</dbReference>
<protein>
    <submittedName>
        <fullName evidence="14">TonB-linked outer membrane protein, SusC/RagA family</fullName>
    </submittedName>
</protein>
<evidence type="ECO:0000256" key="6">
    <source>
        <dbReference type="ARBA" id="ARBA00023136"/>
    </source>
</evidence>
<evidence type="ECO:0000256" key="1">
    <source>
        <dbReference type="ARBA" id="ARBA00004571"/>
    </source>
</evidence>
<evidence type="ECO:0000256" key="5">
    <source>
        <dbReference type="ARBA" id="ARBA00023077"/>
    </source>
</evidence>
<dbReference type="EMBL" id="FNQF01000001">
    <property type="protein sequence ID" value="SDZ74341.1"/>
    <property type="molecule type" value="Genomic_DNA"/>
</dbReference>
<dbReference type="InterPro" id="IPR023997">
    <property type="entry name" value="TonB-dep_OMP_SusC/RagA_CS"/>
</dbReference>
<dbReference type="RefSeq" id="WP_093237907.1">
    <property type="nucleotide sequence ID" value="NZ_FNQF01000001.1"/>
</dbReference>
<evidence type="ECO:0000256" key="3">
    <source>
        <dbReference type="ARBA" id="ARBA00022452"/>
    </source>
</evidence>
<dbReference type="NCBIfam" id="TIGR04057">
    <property type="entry name" value="SusC_RagA_signa"/>
    <property type="match status" value="1"/>
</dbReference>
<dbReference type="Pfam" id="PF13715">
    <property type="entry name" value="CarbopepD_reg_2"/>
    <property type="match status" value="1"/>
</dbReference>
<evidence type="ECO:0000259" key="12">
    <source>
        <dbReference type="Pfam" id="PF00593"/>
    </source>
</evidence>
<dbReference type="Gene3D" id="2.40.170.20">
    <property type="entry name" value="TonB-dependent receptor, beta-barrel domain"/>
    <property type="match status" value="1"/>
</dbReference>
<dbReference type="AlphaFoldDB" id="A0A1H3VI42"/>
<keyword evidence="4 8" id="KW-0812">Transmembrane</keyword>
<evidence type="ECO:0000256" key="9">
    <source>
        <dbReference type="RuleBase" id="RU003357"/>
    </source>
</evidence>
<dbReference type="InterPro" id="IPR039426">
    <property type="entry name" value="TonB-dep_rcpt-like"/>
</dbReference>
<dbReference type="STRING" id="908615.SAMN05421540_101113"/>
<feature type="domain" description="TonB-dependent receptor-like beta-barrel" evidence="12">
    <location>
        <begin position="388"/>
        <end position="949"/>
    </location>
</feature>
<name>A0A1H3VI42_9FLAO</name>
<dbReference type="InterPro" id="IPR008969">
    <property type="entry name" value="CarboxyPept-like_regulatory"/>
</dbReference>
<keyword evidence="15" id="KW-1185">Reference proteome</keyword>
<dbReference type="PROSITE" id="PS52016">
    <property type="entry name" value="TONB_DEPENDENT_REC_3"/>
    <property type="match status" value="1"/>
</dbReference>
<dbReference type="Pfam" id="PF00593">
    <property type="entry name" value="TonB_dep_Rec_b-barrel"/>
    <property type="match status" value="1"/>
</dbReference>
<dbReference type="InterPro" id="IPR037066">
    <property type="entry name" value="Plug_dom_sf"/>
</dbReference>
<dbReference type="InterPro" id="IPR000531">
    <property type="entry name" value="Beta-barrel_TonB"/>
</dbReference>
<dbReference type="Gene3D" id="2.60.40.1120">
    <property type="entry name" value="Carboxypeptidase-like, regulatory domain"/>
    <property type="match status" value="1"/>
</dbReference>
<dbReference type="FunFam" id="2.60.40.1120:FF:000003">
    <property type="entry name" value="Outer membrane protein Omp121"/>
    <property type="match status" value="1"/>
</dbReference>
<evidence type="ECO:0000313" key="15">
    <source>
        <dbReference type="Proteomes" id="UP000198820"/>
    </source>
</evidence>
<keyword evidence="3 8" id="KW-1134">Transmembrane beta strand</keyword>
<dbReference type="SUPFAM" id="SSF49464">
    <property type="entry name" value="Carboxypeptidase regulatory domain-like"/>
    <property type="match status" value="1"/>
</dbReference>
<dbReference type="SUPFAM" id="SSF56935">
    <property type="entry name" value="Porins"/>
    <property type="match status" value="1"/>
</dbReference>
<evidence type="ECO:0000259" key="13">
    <source>
        <dbReference type="Pfam" id="PF07715"/>
    </source>
</evidence>
<dbReference type="Gene3D" id="2.170.130.10">
    <property type="entry name" value="TonB-dependent receptor, plug domain"/>
    <property type="match status" value="1"/>
</dbReference>
<feature type="domain" description="TonB-dependent receptor plug" evidence="13">
    <location>
        <begin position="116"/>
        <end position="223"/>
    </location>
</feature>
<keyword evidence="6 8" id="KW-0472">Membrane</keyword>
<feature type="region of interest" description="Disordered" evidence="10">
    <location>
        <begin position="462"/>
        <end position="482"/>
    </location>
</feature>
<dbReference type="GO" id="GO:0009279">
    <property type="term" value="C:cell outer membrane"/>
    <property type="evidence" value="ECO:0007669"/>
    <property type="project" value="UniProtKB-SubCell"/>
</dbReference>
<dbReference type="Pfam" id="PF07715">
    <property type="entry name" value="Plug"/>
    <property type="match status" value="1"/>
</dbReference>
<sequence length="985" mass="108150">MRTKFSGFLTLLLVLAVQISFAQTKTVTGTVTGEDGLPIPGVNVIEKGTSNGTQTDFDGNYSISVASGQTIVFSYLGMKKQEVVVNNQSTINITLLEDAAELAEVVVTGYSSIDRSEYGGSISSVQSEDLEQIPLASFEQILQGKAAGLQITAGSGQPGSSARVRIRGNGSINGENGPMYIVDGIEITPGDFANLNSNDFERVDVLKDANATALYGSRGANGVIVVSTKKGSFSKGTTFNYKTSFGFSEIGEAKFEMMNSSQLLNFQRLIGRGLGAGKTDAEIAELAMVNTDWSDEFFRTGTVSTHELSMDGGNDKTRFFSSVQYLDQEGLSLRSGLKRFSLRNNLEHRPDEKTQIGLNTQMSYSKSSRIDSESSVTLQNPFAAAYLGSPYHAPYDENGDFNTGGGRVGPNALEHLLKSGNDRNVVKIIASGFANRELFENVTAGINLGVDYQQSNVIRYTDPNSHYGRTTDPGQQGSYNESNRYDANITSTTNIGYANTFDEKHNFSFDAYLEYYKRHVRSSGFTGYGINELIVGYPGGITAGSPSNELIPTISGGVLEEGIFSYFGIADYGYDGRFGINASVRRDSSSLFADENKWATFWSVAGRWNLHEEGFMDGADFVDNLKLRASYGTSGNKGAIDPFQYATSYGQSSYDGQPGFVPTNLGNSDLTWETSNQLNIGLDFDLFDYRLYGSVEYYNNLTTELFIDYSLSATAGATSIESNNGEMSNKGVDLSLNYDIVRSEDKDGLNISLNVNANYNKNTIEDLGQVNEFEQGTSIIREGLPLGTHYIVGWAGVNPANGQPLYLDKDGNVTNQYSEDNSTANYGSFNPEYTGGFGGTISYKGFKLSTLFTFQAEYYRFNNQTFFQENPNFSQYNLSTKMLDMWKQPGDVTEVQSYLYGREFSSKDIEDASFLKWRNLTLGYTFSDKVIESIGYISGLRVYGMAQNLSTWTKFTGFDPEDDNNIAQYEYPTPTTITFGVDLKF</sequence>
<dbReference type="InterPro" id="IPR036942">
    <property type="entry name" value="Beta-barrel_TonB_sf"/>
</dbReference>
<proteinExistence type="inferred from homology"/>
<dbReference type="NCBIfam" id="TIGR04056">
    <property type="entry name" value="OMP_RagA_SusC"/>
    <property type="match status" value="1"/>
</dbReference>
<gene>
    <name evidence="14" type="ORF">SAMN05421540_101113</name>
</gene>
<evidence type="ECO:0000256" key="8">
    <source>
        <dbReference type="PROSITE-ProRule" id="PRU01360"/>
    </source>
</evidence>
<dbReference type="InterPro" id="IPR012910">
    <property type="entry name" value="Plug_dom"/>
</dbReference>
<organism evidence="14 15">
    <name type="scientific">Psychroflexus halocasei</name>
    <dbReference type="NCBI Taxonomy" id="908615"/>
    <lineage>
        <taxon>Bacteria</taxon>
        <taxon>Pseudomonadati</taxon>
        <taxon>Bacteroidota</taxon>
        <taxon>Flavobacteriia</taxon>
        <taxon>Flavobacteriales</taxon>
        <taxon>Flavobacteriaceae</taxon>
        <taxon>Psychroflexus</taxon>
    </lineage>
</organism>
<evidence type="ECO:0000256" key="11">
    <source>
        <dbReference type="SAM" id="SignalP"/>
    </source>
</evidence>
<dbReference type="Proteomes" id="UP000198820">
    <property type="component" value="Unassembled WGS sequence"/>
</dbReference>
<evidence type="ECO:0000256" key="2">
    <source>
        <dbReference type="ARBA" id="ARBA00022448"/>
    </source>
</evidence>
<keyword evidence="11" id="KW-0732">Signal</keyword>
<keyword evidence="7 8" id="KW-0998">Cell outer membrane</keyword>
<comment type="subcellular location">
    <subcellularLocation>
        <location evidence="1 8">Cell outer membrane</location>
        <topology evidence="1 8">Multi-pass membrane protein</topology>
    </subcellularLocation>
</comment>
<evidence type="ECO:0000256" key="7">
    <source>
        <dbReference type="ARBA" id="ARBA00023237"/>
    </source>
</evidence>
<evidence type="ECO:0000256" key="10">
    <source>
        <dbReference type="SAM" id="MobiDB-lite"/>
    </source>
</evidence>
<keyword evidence="2 8" id="KW-0813">Transport</keyword>